<evidence type="ECO:0000313" key="3">
    <source>
        <dbReference type="EMBL" id="SCW03775.1"/>
    </source>
</evidence>
<dbReference type="PRINTS" id="PR00449">
    <property type="entry name" value="RASTRNSFRMNG"/>
</dbReference>
<dbReference type="GO" id="GO:0005525">
    <property type="term" value="F:GTP binding"/>
    <property type="evidence" value="ECO:0007669"/>
    <property type="project" value="InterPro"/>
</dbReference>
<dbReference type="STRING" id="4955.A0A1G4MIT9"/>
<dbReference type="PROSITE" id="PS51419">
    <property type="entry name" value="RAB"/>
    <property type="match status" value="1"/>
</dbReference>
<dbReference type="Pfam" id="PF00071">
    <property type="entry name" value="Ras"/>
    <property type="match status" value="1"/>
</dbReference>
<dbReference type="InterPro" id="IPR005225">
    <property type="entry name" value="Small_GTP-bd"/>
</dbReference>
<evidence type="ECO:0000256" key="2">
    <source>
        <dbReference type="SAM" id="MobiDB-lite"/>
    </source>
</evidence>
<name>A0A1G4MIT9_LACFM</name>
<gene>
    <name evidence="3" type="ORF">LAFE_0G17942G</name>
</gene>
<dbReference type="InterPro" id="IPR001806">
    <property type="entry name" value="Small_GTPase"/>
</dbReference>
<dbReference type="SMART" id="SM00175">
    <property type="entry name" value="RAB"/>
    <property type="match status" value="1"/>
</dbReference>
<dbReference type="SMART" id="SM00174">
    <property type="entry name" value="RHO"/>
    <property type="match status" value="1"/>
</dbReference>
<dbReference type="PROSITE" id="PS51420">
    <property type="entry name" value="RHO"/>
    <property type="match status" value="1"/>
</dbReference>
<protein>
    <submittedName>
        <fullName evidence="3">LAFE_0G17942g1_1</fullName>
    </submittedName>
</protein>
<dbReference type="NCBIfam" id="TIGR00231">
    <property type="entry name" value="small_GTP"/>
    <property type="match status" value="1"/>
</dbReference>
<dbReference type="OrthoDB" id="9989112at2759"/>
<feature type="compositionally biased region" description="Low complexity" evidence="2">
    <location>
        <begin position="55"/>
        <end position="77"/>
    </location>
</feature>
<dbReference type="SMART" id="SM00173">
    <property type="entry name" value="RAS"/>
    <property type="match status" value="1"/>
</dbReference>
<dbReference type="AlphaFoldDB" id="A0A1G4MIT9"/>
<accession>A0A1G4MIT9</accession>
<sequence length="453" mass="50337">MEPPSAPPAPSSPSSAEYPRLRPLPRPPPPDPPMQTAAASLAPPPRRKRFSLNVSAPTSPISPPAAAFPFDDASRFSTRPSTARLSPSRPSSTYGVPASGPLPAARNSFYRVPSDDHRNASLDSLSDSSSIKLLLIGDAAVGKTAMILSYANELPTRSQLSIVSSAAVRKPPATRNKLQNLKTIEKRKRYSLNDYEELFHNPASSPSLLEPTAPSDPPSLDFDPNEIVIDTRSTIGVDIKTNLVNIDNRYFKIIMWDTAGQERYRNAMIPSLYKGSNGILLSYDICNKVSFESCCTHWLREVLDNCPNLHKLRFYLVGNKIDLYKVRQVTHEDVLHYIHTIQDQFGITIAGNFEVSCKWHQVVERTFNIIIKDLVEHGCYEDDQFSHPPKPLVVSAQPNDSQDVVSLEASDHSDSHSDNGVTIRRRETFNNDTIDITRPCHLDNNNNKPTCCV</sequence>
<feature type="compositionally biased region" description="Polar residues" evidence="2">
    <location>
        <begin position="78"/>
        <end position="94"/>
    </location>
</feature>
<dbReference type="SUPFAM" id="SSF52540">
    <property type="entry name" value="P-loop containing nucleoside triphosphate hydrolases"/>
    <property type="match status" value="1"/>
</dbReference>
<dbReference type="InterPro" id="IPR027417">
    <property type="entry name" value="P-loop_NTPase"/>
</dbReference>
<dbReference type="Gene3D" id="3.40.50.300">
    <property type="entry name" value="P-loop containing nucleotide triphosphate hydrolases"/>
    <property type="match status" value="1"/>
</dbReference>
<reference evidence="3 4" key="1">
    <citation type="submission" date="2016-03" db="EMBL/GenBank/DDBJ databases">
        <authorList>
            <person name="Devillers H."/>
        </authorList>
    </citation>
    <scope>NUCLEOTIDE SEQUENCE [LARGE SCALE GENOMIC DNA]</scope>
    <source>
        <strain evidence="3">CBS 6772</strain>
    </source>
</reference>
<feature type="compositionally biased region" description="Pro residues" evidence="2">
    <location>
        <begin position="1"/>
        <end position="11"/>
    </location>
</feature>
<dbReference type="PANTHER" id="PTHR47978">
    <property type="match status" value="1"/>
</dbReference>
<evidence type="ECO:0000313" key="4">
    <source>
        <dbReference type="Proteomes" id="UP000190831"/>
    </source>
</evidence>
<evidence type="ECO:0000256" key="1">
    <source>
        <dbReference type="ARBA" id="ARBA00022741"/>
    </source>
</evidence>
<feature type="compositionally biased region" description="Pro residues" evidence="2">
    <location>
        <begin position="22"/>
        <end position="33"/>
    </location>
</feature>
<dbReference type="CDD" id="cd00154">
    <property type="entry name" value="Rab"/>
    <property type="match status" value="1"/>
</dbReference>
<organism evidence="3 4">
    <name type="scientific">Lachancea fermentati</name>
    <name type="common">Zygosaccharomyces fermentati</name>
    <dbReference type="NCBI Taxonomy" id="4955"/>
    <lineage>
        <taxon>Eukaryota</taxon>
        <taxon>Fungi</taxon>
        <taxon>Dikarya</taxon>
        <taxon>Ascomycota</taxon>
        <taxon>Saccharomycotina</taxon>
        <taxon>Saccharomycetes</taxon>
        <taxon>Saccharomycetales</taxon>
        <taxon>Saccharomycetaceae</taxon>
        <taxon>Lachancea</taxon>
    </lineage>
</organism>
<keyword evidence="1" id="KW-0547">Nucleotide-binding</keyword>
<dbReference type="OMA" id="WHQVVER"/>
<keyword evidence="4" id="KW-1185">Reference proteome</keyword>
<dbReference type="EMBL" id="LT598486">
    <property type="protein sequence ID" value="SCW03775.1"/>
    <property type="molecule type" value="Genomic_DNA"/>
</dbReference>
<dbReference type="Proteomes" id="UP000190831">
    <property type="component" value="Chromosome G"/>
</dbReference>
<proteinExistence type="predicted"/>
<feature type="region of interest" description="Disordered" evidence="2">
    <location>
        <begin position="1"/>
        <end position="100"/>
    </location>
</feature>
<dbReference type="GO" id="GO:0003924">
    <property type="term" value="F:GTPase activity"/>
    <property type="evidence" value="ECO:0007669"/>
    <property type="project" value="InterPro"/>
</dbReference>